<dbReference type="GO" id="GO:0043325">
    <property type="term" value="F:phosphatidylinositol-3,4-bisphosphate binding"/>
    <property type="evidence" value="ECO:0007669"/>
    <property type="project" value="TreeGrafter"/>
</dbReference>
<dbReference type="GO" id="GO:0005811">
    <property type="term" value="C:lipid droplet"/>
    <property type="evidence" value="ECO:0007669"/>
    <property type="project" value="TreeGrafter"/>
</dbReference>
<gene>
    <name evidence="3" type="primary">ZFYVE1_1</name>
    <name evidence="3" type="ORF">CEXT_616571</name>
</gene>
<keyword evidence="1" id="KW-1133">Transmembrane helix</keyword>
<dbReference type="PANTHER" id="PTHR46624:SF4">
    <property type="entry name" value="FYVE-TYPE DOMAIN-CONTAINING PROTEIN"/>
    <property type="match status" value="1"/>
</dbReference>
<sequence length="83" mass="9286">MNLLGGVWQIMCGLGIYVLECSKCGIIYRSRQYWYGNQNPCQSSVRTEICHVWPEPDGSMPAPQNTAQYVIDNLSTVSEIVTA</sequence>
<evidence type="ECO:0000256" key="2">
    <source>
        <dbReference type="SAM" id="SignalP"/>
    </source>
</evidence>
<keyword evidence="1" id="KW-0812">Transmembrane</keyword>
<evidence type="ECO:0000313" key="4">
    <source>
        <dbReference type="Proteomes" id="UP001054945"/>
    </source>
</evidence>
<dbReference type="GO" id="GO:0032266">
    <property type="term" value="F:phosphatidylinositol-3-phosphate binding"/>
    <property type="evidence" value="ECO:0007669"/>
    <property type="project" value="TreeGrafter"/>
</dbReference>
<dbReference type="Proteomes" id="UP001054945">
    <property type="component" value="Unassembled WGS sequence"/>
</dbReference>
<keyword evidence="2" id="KW-0732">Signal</keyword>
<dbReference type="PANTHER" id="PTHR46624">
    <property type="entry name" value="AGAP002036-PA"/>
    <property type="match status" value="1"/>
</dbReference>
<feature type="transmembrane region" description="Helical" evidence="1">
    <location>
        <begin position="6"/>
        <end position="28"/>
    </location>
</feature>
<evidence type="ECO:0000313" key="3">
    <source>
        <dbReference type="EMBL" id="GIY66041.1"/>
    </source>
</evidence>
<comment type="caution">
    <text evidence="3">The sequence shown here is derived from an EMBL/GenBank/DDBJ whole genome shotgun (WGS) entry which is preliminary data.</text>
</comment>
<dbReference type="GO" id="GO:0005547">
    <property type="term" value="F:phosphatidylinositol-3,4,5-trisphosphate binding"/>
    <property type="evidence" value="ECO:0007669"/>
    <property type="project" value="TreeGrafter"/>
</dbReference>
<feature type="chain" id="PRO_5043820091" evidence="2">
    <location>
        <begin position="16"/>
        <end position="83"/>
    </location>
</feature>
<proteinExistence type="predicted"/>
<name>A0AAV4V7F4_CAEEX</name>
<accession>A0AAV4V7F4</accession>
<dbReference type="EMBL" id="BPLR01014064">
    <property type="protein sequence ID" value="GIY66041.1"/>
    <property type="molecule type" value="Genomic_DNA"/>
</dbReference>
<feature type="signal peptide" evidence="2">
    <location>
        <begin position="1"/>
        <end position="15"/>
    </location>
</feature>
<dbReference type="AlphaFoldDB" id="A0AAV4V7F4"/>
<evidence type="ECO:0000256" key="1">
    <source>
        <dbReference type="SAM" id="Phobius"/>
    </source>
</evidence>
<dbReference type="InterPro" id="IPR042427">
    <property type="entry name" value="ZFYV1"/>
</dbReference>
<keyword evidence="4" id="KW-1185">Reference proteome</keyword>
<protein>
    <submittedName>
        <fullName evidence="3">Zinc finger FYVE domain-containing protein 1</fullName>
    </submittedName>
</protein>
<dbReference type="GO" id="GO:0005545">
    <property type="term" value="F:1-phosphatidylinositol binding"/>
    <property type="evidence" value="ECO:0007669"/>
    <property type="project" value="TreeGrafter"/>
</dbReference>
<reference evidence="3 4" key="1">
    <citation type="submission" date="2021-06" db="EMBL/GenBank/DDBJ databases">
        <title>Caerostris extrusa draft genome.</title>
        <authorList>
            <person name="Kono N."/>
            <person name="Arakawa K."/>
        </authorList>
    </citation>
    <scope>NUCLEOTIDE SEQUENCE [LARGE SCALE GENOMIC DNA]</scope>
</reference>
<dbReference type="GO" id="GO:0140042">
    <property type="term" value="P:lipid droplet formation"/>
    <property type="evidence" value="ECO:0007669"/>
    <property type="project" value="TreeGrafter"/>
</dbReference>
<keyword evidence="1" id="KW-0472">Membrane</keyword>
<organism evidence="3 4">
    <name type="scientific">Caerostris extrusa</name>
    <name type="common">Bark spider</name>
    <name type="synonym">Caerostris bankana</name>
    <dbReference type="NCBI Taxonomy" id="172846"/>
    <lineage>
        <taxon>Eukaryota</taxon>
        <taxon>Metazoa</taxon>
        <taxon>Ecdysozoa</taxon>
        <taxon>Arthropoda</taxon>
        <taxon>Chelicerata</taxon>
        <taxon>Arachnida</taxon>
        <taxon>Araneae</taxon>
        <taxon>Araneomorphae</taxon>
        <taxon>Entelegynae</taxon>
        <taxon>Araneoidea</taxon>
        <taxon>Araneidae</taxon>
        <taxon>Caerostris</taxon>
    </lineage>
</organism>